<dbReference type="EMBL" id="JBHTCG010000004">
    <property type="protein sequence ID" value="MFC7382251.1"/>
    <property type="molecule type" value="Genomic_DNA"/>
</dbReference>
<dbReference type="InterPro" id="IPR009003">
    <property type="entry name" value="Peptidase_S1_PA"/>
</dbReference>
<evidence type="ECO:0000313" key="2">
    <source>
        <dbReference type="EMBL" id="MFC7382251.1"/>
    </source>
</evidence>
<dbReference type="SUPFAM" id="SSF50494">
    <property type="entry name" value="Trypsin-like serine proteases"/>
    <property type="match status" value="1"/>
</dbReference>
<organism evidence="2 3">
    <name type="scientific">Sphaerisporangium rhizosphaerae</name>
    <dbReference type="NCBI Taxonomy" id="2269375"/>
    <lineage>
        <taxon>Bacteria</taxon>
        <taxon>Bacillati</taxon>
        <taxon>Actinomycetota</taxon>
        <taxon>Actinomycetes</taxon>
        <taxon>Streptosporangiales</taxon>
        <taxon>Streptosporangiaceae</taxon>
        <taxon>Sphaerisporangium</taxon>
    </lineage>
</organism>
<dbReference type="Gene3D" id="2.40.10.10">
    <property type="entry name" value="Trypsin-like serine proteases"/>
    <property type="match status" value="2"/>
</dbReference>
<protein>
    <recommendedName>
        <fullName evidence="4">Peptidase S1 domain-containing protein</fullName>
    </recommendedName>
</protein>
<accession>A0ABW2P173</accession>
<dbReference type="RefSeq" id="WP_380825440.1">
    <property type="nucleotide sequence ID" value="NZ_JBHTCG010000004.1"/>
</dbReference>
<evidence type="ECO:0000256" key="1">
    <source>
        <dbReference type="SAM" id="SignalP"/>
    </source>
</evidence>
<dbReference type="Proteomes" id="UP001596496">
    <property type="component" value="Unassembled WGS sequence"/>
</dbReference>
<comment type="caution">
    <text evidence="2">The sequence shown here is derived from an EMBL/GenBank/DDBJ whole genome shotgun (WGS) entry which is preliminary data.</text>
</comment>
<reference evidence="3" key="1">
    <citation type="journal article" date="2019" name="Int. J. Syst. Evol. Microbiol.">
        <title>The Global Catalogue of Microorganisms (GCM) 10K type strain sequencing project: providing services to taxonomists for standard genome sequencing and annotation.</title>
        <authorList>
            <consortium name="The Broad Institute Genomics Platform"/>
            <consortium name="The Broad Institute Genome Sequencing Center for Infectious Disease"/>
            <person name="Wu L."/>
            <person name="Ma J."/>
        </authorList>
    </citation>
    <scope>NUCLEOTIDE SEQUENCE [LARGE SCALE GENOMIC DNA]</scope>
    <source>
        <strain evidence="3">CECT 7649</strain>
    </source>
</reference>
<proteinExistence type="predicted"/>
<evidence type="ECO:0008006" key="4">
    <source>
        <dbReference type="Google" id="ProtNLM"/>
    </source>
</evidence>
<feature type="signal peptide" evidence="1">
    <location>
        <begin position="1"/>
        <end position="41"/>
    </location>
</feature>
<feature type="chain" id="PRO_5045339157" description="Peptidase S1 domain-containing protein" evidence="1">
    <location>
        <begin position="42"/>
        <end position="425"/>
    </location>
</feature>
<evidence type="ECO:0000313" key="3">
    <source>
        <dbReference type="Proteomes" id="UP001596496"/>
    </source>
</evidence>
<gene>
    <name evidence="2" type="ORF">ACFQSB_08545</name>
</gene>
<dbReference type="InterPro" id="IPR043504">
    <property type="entry name" value="Peptidase_S1_PA_chymotrypsin"/>
</dbReference>
<dbReference type="PROSITE" id="PS00134">
    <property type="entry name" value="TRYPSIN_HIS"/>
    <property type="match status" value="1"/>
</dbReference>
<sequence length="425" mass="43743">MPIAAHRGTLAGPRRSAARYVGVLSAVVLSVTALSTTSALADPDPDPAPGAGKNAVEAVPFSHVPADIRQKMLDQVPLKEAASKISWAVEKEGAAGGFAGIVLQPKSVELWWKGRLPASVNSALAKARGVAAVEVKAARHSQAELKKAAAGLLADLRKNPQGALTQVAGSVTGAGLVVTTKAAAKTLAPRATTVGGVPVTYVTGEVPQADGRYNDYDPYYGGGAIINDDNHARCTAGWAVTDGGGQSYLLTAGHCGRTGGGWHNGSWTTPGTGLWVGTGAQENPGHDILLITASSAGRIWDGDSSGTFTKGVAGWDWVYANEWVCQSGSTSGAVCGIQNTADFAYGGWYLDAYGNTEYWSDLIVARRTDGGLPSQAGDSGGPVFALSGDYNVVAKGTVTAHNGSTFYYQDFATAVRDFGISVKTG</sequence>
<dbReference type="InterPro" id="IPR018114">
    <property type="entry name" value="TRYPSIN_HIS"/>
</dbReference>
<keyword evidence="3" id="KW-1185">Reference proteome</keyword>
<keyword evidence="1" id="KW-0732">Signal</keyword>
<name>A0ABW2P173_9ACTN</name>